<gene>
    <name evidence="3" type="ORF">Ctob_009341</name>
</gene>
<protein>
    <submittedName>
        <fullName evidence="3">Uncharacterized protein</fullName>
    </submittedName>
</protein>
<feature type="chain" id="PRO_5005602416" evidence="2">
    <location>
        <begin position="18"/>
        <end position="689"/>
    </location>
</feature>
<keyword evidence="1" id="KW-0812">Transmembrane</keyword>
<comment type="caution">
    <text evidence="3">The sequence shown here is derived from an EMBL/GenBank/DDBJ whole genome shotgun (WGS) entry which is preliminary data.</text>
</comment>
<dbReference type="AlphaFoldDB" id="A0A0M0K650"/>
<dbReference type="Proteomes" id="UP000037460">
    <property type="component" value="Unassembled WGS sequence"/>
</dbReference>
<proteinExistence type="predicted"/>
<evidence type="ECO:0000256" key="1">
    <source>
        <dbReference type="SAM" id="Phobius"/>
    </source>
</evidence>
<dbReference type="SUPFAM" id="SSF101898">
    <property type="entry name" value="NHL repeat"/>
    <property type="match status" value="1"/>
</dbReference>
<keyword evidence="1" id="KW-1133">Transmembrane helix</keyword>
<reference evidence="4" key="1">
    <citation type="journal article" date="2015" name="PLoS Genet.">
        <title>Genome Sequence and Transcriptome Analyses of Chrysochromulina tobin: Metabolic Tools for Enhanced Algal Fitness in the Prominent Order Prymnesiales (Haptophyceae).</title>
        <authorList>
            <person name="Hovde B.T."/>
            <person name="Deodato C.R."/>
            <person name="Hunsperger H.M."/>
            <person name="Ryken S.A."/>
            <person name="Yost W."/>
            <person name="Jha R.K."/>
            <person name="Patterson J."/>
            <person name="Monnat R.J. Jr."/>
            <person name="Barlow S.B."/>
            <person name="Starkenburg S.R."/>
            <person name="Cattolico R.A."/>
        </authorList>
    </citation>
    <scope>NUCLEOTIDE SEQUENCE</scope>
    <source>
        <strain evidence="4">CCMP291</strain>
    </source>
</reference>
<name>A0A0M0K650_9EUKA</name>
<evidence type="ECO:0000313" key="3">
    <source>
        <dbReference type="EMBL" id="KOO34290.1"/>
    </source>
</evidence>
<accession>A0A0M0K650</accession>
<feature type="signal peptide" evidence="2">
    <location>
        <begin position="1"/>
        <end position="17"/>
    </location>
</feature>
<feature type="transmembrane region" description="Helical" evidence="1">
    <location>
        <begin position="584"/>
        <end position="607"/>
    </location>
</feature>
<evidence type="ECO:0000256" key="2">
    <source>
        <dbReference type="SAM" id="SignalP"/>
    </source>
</evidence>
<dbReference type="EMBL" id="JWZX01001268">
    <property type="protein sequence ID" value="KOO34290.1"/>
    <property type="molecule type" value="Genomic_DNA"/>
</dbReference>
<organism evidence="3 4">
    <name type="scientific">Chrysochromulina tobinii</name>
    <dbReference type="NCBI Taxonomy" id="1460289"/>
    <lineage>
        <taxon>Eukaryota</taxon>
        <taxon>Haptista</taxon>
        <taxon>Haptophyta</taxon>
        <taxon>Prymnesiophyceae</taxon>
        <taxon>Prymnesiales</taxon>
        <taxon>Chrysochromulinaceae</taxon>
        <taxon>Chrysochromulina</taxon>
    </lineage>
</organism>
<sequence length="689" mass="72875">MIRILTLTLYTLVITTGLKMPVLDAGGCPNGFTYSNSATYGVSYSQWGHLPRGGWRGAVLGPDGDKIYGIPTNATSVLEIDPTTRTVSTFGQLGMAKTDQECHGSIHCGEEKWIGGVLLPSGKIIAVPYAAETVLEIDPKARTTSTFGIVSSSVKRKWLDGVLGRNGLVYAIPYDADVVLEINPETHALMLFGRVGSDPCKWYGGVLGPNGKIYAIPYSSPYVLEIDTERRIARPFAMTFPHWGKWSGGVLAPNGKIYGVPALAKSMLEIDVERETTSLFGMLPGGEDLQDKWSGGVLAPNGRIYAMPWRADKVLEFDPATKAMALLGSSLGASNFSWGGGVVAKSGRIVAVPYNGAWILEIGDSVCVPSRPTADPNAVKLPPPLILPSSLGSTPAPHLSHAIQARLPGVASMGPAPSSAPVELKPVSVKVSHVGASLTFVLAQVGCPETAKAADTCFRLAQRTWHSVMATIMGPGATLEAVREQVAAARLAHVPTDFCFLYNGHALDPNAEVTIKAEDVAIPVSAAAAQQASAAQLGPSTAPLFMILIDSVQCNILPNGLLGSMVFNVASAAKRSGDGKKATLITLILIMVLVLVLIFVATCTGTARWLARSESRHGHNVYYGQYSRVPGEALEAQGLIESGYQSDKGKPATSPATSTVSLAVKTVPCLRPLFKPRAKVIQIVKANFV</sequence>
<keyword evidence="4" id="KW-1185">Reference proteome</keyword>
<keyword evidence="2" id="KW-0732">Signal</keyword>
<dbReference type="OrthoDB" id="10260017at2759"/>
<evidence type="ECO:0000313" key="4">
    <source>
        <dbReference type="Proteomes" id="UP000037460"/>
    </source>
</evidence>
<keyword evidence="1" id="KW-0472">Membrane</keyword>